<name>A0ABC8TNV3_9AQUA</name>
<evidence type="ECO:0000256" key="1">
    <source>
        <dbReference type="SAM" id="MobiDB-lite"/>
    </source>
</evidence>
<reference evidence="2 3" key="1">
    <citation type="submission" date="2024-02" db="EMBL/GenBank/DDBJ databases">
        <authorList>
            <person name="Vignale AGUSTIN F."/>
            <person name="Sosa J E."/>
            <person name="Modenutti C."/>
        </authorList>
    </citation>
    <scope>NUCLEOTIDE SEQUENCE [LARGE SCALE GENOMIC DNA]</scope>
</reference>
<dbReference type="EMBL" id="CAUOFW020005225">
    <property type="protein sequence ID" value="CAK9169063.1"/>
    <property type="molecule type" value="Genomic_DNA"/>
</dbReference>
<evidence type="ECO:0000313" key="3">
    <source>
        <dbReference type="Proteomes" id="UP001642360"/>
    </source>
</evidence>
<dbReference type="AlphaFoldDB" id="A0ABC8TNV3"/>
<organism evidence="2 3">
    <name type="scientific">Ilex paraguariensis</name>
    <name type="common">yerba mate</name>
    <dbReference type="NCBI Taxonomy" id="185542"/>
    <lineage>
        <taxon>Eukaryota</taxon>
        <taxon>Viridiplantae</taxon>
        <taxon>Streptophyta</taxon>
        <taxon>Embryophyta</taxon>
        <taxon>Tracheophyta</taxon>
        <taxon>Spermatophyta</taxon>
        <taxon>Magnoliopsida</taxon>
        <taxon>eudicotyledons</taxon>
        <taxon>Gunneridae</taxon>
        <taxon>Pentapetalae</taxon>
        <taxon>asterids</taxon>
        <taxon>campanulids</taxon>
        <taxon>Aquifoliales</taxon>
        <taxon>Aquifoliaceae</taxon>
        <taxon>Ilex</taxon>
    </lineage>
</organism>
<proteinExistence type="predicted"/>
<feature type="region of interest" description="Disordered" evidence="1">
    <location>
        <begin position="1"/>
        <end position="51"/>
    </location>
</feature>
<comment type="caution">
    <text evidence="2">The sequence shown here is derived from an EMBL/GenBank/DDBJ whole genome shotgun (WGS) entry which is preliminary data.</text>
</comment>
<dbReference type="Proteomes" id="UP001642360">
    <property type="component" value="Unassembled WGS sequence"/>
</dbReference>
<keyword evidence="3" id="KW-1185">Reference proteome</keyword>
<sequence length="51" mass="5736">VYGDEMETELHTPTTFEPRPLSAPSLRHTRASTSHTPLLMTSPPTPFDQRT</sequence>
<evidence type="ECO:0000313" key="2">
    <source>
        <dbReference type="EMBL" id="CAK9169063.1"/>
    </source>
</evidence>
<accession>A0ABC8TNV3</accession>
<protein>
    <submittedName>
        <fullName evidence="2">Uncharacterized protein</fullName>
    </submittedName>
</protein>
<feature type="non-terminal residue" evidence="2">
    <location>
        <position position="51"/>
    </location>
</feature>
<feature type="non-terminal residue" evidence="2">
    <location>
        <position position="1"/>
    </location>
</feature>
<gene>
    <name evidence="2" type="ORF">ILEXP_LOCUS38501</name>
</gene>